<dbReference type="RefSeq" id="WP_010073485.1">
    <property type="nucleotide sequence ID" value="NC_014393.1"/>
</dbReference>
<sequence>MLDKIKNLVNEIELNNKVINEKSFALLNSKVTEIMEVITISRKHLVYEKIENIVRYSLETKFGELISFNDLCKHAVKVGEYKSGSKDVNCYMNEKYGLYELWLLWNNEFCVTRLSYANGKEEGEVTYEREVTDYGKCAFEMYDNEFIWDMDGIIEKIVENLEKSSNRKKNIRNTLELQLKLINENGR</sequence>
<evidence type="ECO:0000313" key="1">
    <source>
        <dbReference type="EMBL" id="ADL53086.1"/>
    </source>
</evidence>
<keyword evidence="2" id="KW-1185">Reference proteome</keyword>
<dbReference type="AlphaFoldDB" id="D9SVM5"/>
<name>D9SVM5_CLOC7</name>
<evidence type="ECO:0000313" key="2">
    <source>
        <dbReference type="Proteomes" id="UP000002730"/>
    </source>
</evidence>
<proteinExistence type="predicted"/>
<dbReference type="HOGENOM" id="CLU_1445305_0_0_9"/>
<protein>
    <submittedName>
        <fullName evidence="1">Uncharacterized protein</fullName>
    </submittedName>
</protein>
<organism evidence="1 2">
    <name type="scientific">Clostridium cellulovorans (strain ATCC 35296 / DSM 3052 / OCM 3 / 743B)</name>
    <dbReference type="NCBI Taxonomy" id="573061"/>
    <lineage>
        <taxon>Bacteria</taxon>
        <taxon>Bacillati</taxon>
        <taxon>Bacillota</taxon>
        <taxon>Clostridia</taxon>
        <taxon>Eubacteriales</taxon>
        <taxon>Clostridiaceae</taxon>
        <taxon>Clostridium</taxon>
    </lineage>
</organism>
<dbReference type="OrthoDB" id="1903409at2"/>
<reference evidence="1 2" key="1">
    <citation type="submission" date="2010-08" db="EMBL/GenBank/DDBJ databases">
        <title>Complete sequence of Clostridium cellulovorans 743B.</title>
        <authorList>
            <consortium name="US DOE Joint Genome Institute"/>
            <person name="Lucas S."/>
            <person name="Copeland A."/>
            <person name="Lapidus A."/>
            <person name="Cheng J.-F."/>
            <person name="Bruce D."/>
            <person name="Goodwin L."/>
            <person name="Pitluck S."/>
            <person name="Chertkov O."/>
            <person name="Detter J.C."/>
            <person name="Han C."/>
            <person name="Tapia R."/>
            <person name="Land M."/>
            <person name="Hauser L."/>
            <person name="Chang Y.-J."/>
            <person name="Jeffries C."/>
            <person name="Kyrpides N."/>
            <person name="Ivanova N."/>
            <person name="Mikhailova N."/>
            <person name="Hemme C.L."/>
            <person name="Woyke T."/>
        </authorList>
    </citation>
    <scope>NUCLEOTIDE SEQUENCE [LARGE SCALE GENOMIC DNA]</scope>
    <source>
        <strain evidence="2">ATCC 35296 / DSM 3052 / OCM 3 / 743B</strain>
    </source>
</reference>
<dbReference type="EMBL" id="CP002160">
    <property type="protein sequence ID" value="ADL53086.1"/>
    <property type="molecule type" value="Genomic_DNA"/>
</dbReference>
<dbReference type="Proteomes" id="UP000002730">
    <property type="component" value="Chromosome"/>
</dbReference>
<gene>
    <name evidence="1" type="ordered locus">Clocel_3407</name>
</gene>
<dbReference type="KEGG" id="ccb:Clocel_3407"/>
<accession>D9SVM5</accession>